<keyword evidence="1" id="KW-1133">Transmembrane helix</keyword>
<dbReference type="NCBIfam" id="TIGR02833">
    <property type="entry name" value="spore_III_AB"/>
    <property type="match status" value="1"/>
</dbReference>
<evidence type="ECO:0000256" key="1">
    <source>
        <dbReference type="SAM" id="Phobius"/>
    </source>
</evidence>
<evidence type="ECO:0000313" key="3">
    <source>
        <dbReference type="Proteomes" id="UP000823485"/>
    </source>
</evidence>
<dbReference type="PIRSF" id="PIRSF021435">
    <property type="entry name" value="SpoIIIAB"/>
    <property type="match status" value="1"/>
</dbReference>
<evidence type="ECO:0000313" key="2">
    <source>
        <dbReference type="EMBL" id="MBM7713778.1"/>
    </source>
</evidence>
<feature type="transmembrane region" description="Helical" evidence="1">
    <location>
        <begin position="6"/>
        <end position="26"/>
    </location>
</feature>
<keyword evidence="1" id="KW-0472">Membrane</keyword>
<keyword evidence="1" id="KW-0812">Transmembrane</keyword>
<dbReference type="Proteomes" id="UP000823485">
    <property type="component" value="Unassembled WGS sequence"/>
</dbReference>
<dbReference type="EMBL" id="JAFBFH010000003">
    <property type="protein sequence ID" value="MBM7713778.1"/>
    <property type="molecule type" value="Genomic_DNA"/>
</dbReference>
<comment type="caution">
    <text evidence="2">The sequence shown here is derived from an EMBL/GenBank/DDBJ whole genome shotgun (WGS) entry which is preliminary data.</text>
</comment>
<dbReference type="InterPro" id="IPR014198">
    <property type="entry name" value="Spore_III_AB"/>
</dbReference>
<dbReference type="Pfam" id="PF09548">
    <property type="entry name" value="Spore_III_AB"/>
    <property type="match status" value="1"/>
</dbReference>
<sequence>MFKLIGAVLIICATTWVGIESSNHFIRRTKQLRMVRESLQALDAEIMYNHTPLLEASRKLGAQLPHPIGTFFTTFSDQLKEPEVMVKNAWRESLDKIWDQTDLKQSEYEILVQFGENLGKHDRFTQQKHILLTLTHLEREESDAREKQKQYEKLMKSLGFLSGLLFIILLL</sequence>
<name>A0ABS2R2A3_9BACI</name>
<proteinExistence type="predicted"/>
<protein>
    <submittedName>
        <fullName evidence="2">Stage III sporulation protein AB</fullName>
    </submittedName>
</protein>
<accession>A0ABS2R2A3</accession>
<gene>
    <name evidence="2" type="ORF">JOC94_000747</name>
</gene>
<dbReference type="RefSeq" id="WP_205178656.1">
    <property type="nucleotide sequence ID" value="NZ_JAFBFH010000003.1"/>
</dbReference>
<keyword evidence="3" id="KW-1185">Reference proteome</keyword>
<reference evidence="2 3" key="1">
    <citation type="submission" date="2021-01" db="EMBL/GenBank/DDBJ databases">
        <title>Genomic Encyclopedia of Type Strains, Phase IV (KMG-IV): sequencing the most valuable type-strain genomes for metagenomic binning, comparative biology and taxonomic classification.</title>
        <authorList>
            <person name="Goeker M."/>
        </authorList>
    </citation>
    <scope>NUCLEOTIDE SEQUENCE [LARGE SCALE GENOMIC DNA]</scope>
    <source>
        <strain evidence="2 3">DSM 105453</strain>
    </source>
</reference>
<organism evidence="2 3">
    <name type="scientific">Siminovitchia thermophila</name>
    <dbReference type="NCBI Taxonomy" id="1245522"/>
    <lineage>
        <taxon>Bacteria</taxon>
        <taxon>Bacillati</taxon>
        <taxon>Bacillota</taxon>
        <taxon>Bacilli</taxon>
        <taxon>Bacillales</taxon>
        <taxon>Bacillaceae</taxon>
        <taxon>Siminovitchia</taxon>
    </lineage>
</organism>